<name>W4V337_9FIRM</name>
<dbReference type="OrthoDB" id="2082773at2"/>
<sequence>MPKPLLKPSQTETQGGSMLSLTQNSASAKVSTQEDKMKLDRLLRKQRSESYMNAIRHLDAGGHTCNSQLAKEILDAIRDEFPEVELPDLLIGIVSKCYLGENYEVHTLDINGNIIEHFRQGQKLKCGLEKARSIAIHGGYEFIEVYIDCLRAVSSNGSVSVIR</sequence>
<dbReference type="EMBL" id="BAVR01000011">
    <property type="protein sequence ID" value="GAE87870.1"/>
    <property type="molecule type" value="Genomic_DNA"/>
</dbReference>
<feature type="region of interest" description="Disordered" evidence="1">
    <location>
        <begin position="1"/>
        <end position="33"/>
    </location>
</feature>
<gene>
    <name evidence="2" type="ORF">JCM21531_1274</name>
</gene>
<proteinExistence type="predicted"/>
<dbReference type="Proteomes" id="UP000019109">
    <property type="component" value="Unassembled WGS sequence"/>
</dbReference>
<feature type="compositionally biased region" description="Polar residues" evidence="1">
    <location>
        <begin position="8"/>
        <end position="31"/>
    </location>
</feature>
<organism evidence="2 3">
    <name type="scientific">Acetivibrio straminisolvens JCM 21531</name>
    <dbReference type="NCBI Taxonomy" id="1294263"/>
    <lineage>
        <taxon>Bacteria</taxon>
        <taxon>Bacillati</taxon>
        <taxon>Bacillota</taxon>
        <taxon>Clostridia</taxon>
        <taxon>Eubacteriales</taxon>
        <taxon>Oscillospiraceae</taxon>
        <taxon>Acetivibrio</taxon>
    </lineage>
</organism>
<dbReference type="STRING" id="1294263.JCM21531_1274"/>
<comment type="caution">
    <text evidence="2">The sequence shown here is derived from an EMBL/GenBank/DDBJ whole genome shotgun (WGS) entry which is preliminary data.</text>
</comment>
<accession>W4V337</accession>
<evidence type="ECO:0000313" key="3">
    <source>
        <dbReference type="Proteomes" id="UP000019109"/>
    </source>
</evidence>
<keyword evidence="3" id="KW-1185">Reference proteome</keyword>
<dbReference type="RefSeq" id="WP_038287748.1">
    <property type="nucleotide sequence ID" value="NZ_BAVR01000011.1"/>
</dbReference>
<evidence type="ECO:0000313" key="2">
    <source>
        <dbReference type="EMBL" id="GAE87870.1"/>
    </source>
</evidence>
<dbReference type="AlphaFoldDB" id="W4V337"/>
<evidence type="ECO:0000256" key="1">
    <source>
        <dbReference type="SAM" id="MobiDB-lite"/>
    </source>
</evidence>
<reference evidence="2" key="1">
    <citation type="journal article" date="2014" name="Genome Announc.">
        <title>Draft Genome Sequence of Clostridium straminisolvens Strain JCM 21531T, Isolated from a Cellulose-Degrading Bacterial Community.</title>
        <authorList>
            <person name="Yuki M."/>
            <person name="Oshima K."/>
            <person name="Suda W."/>
            <person name="Sakamoto M."/>
            <person name="Kitamura K."/>
            <person name="Iida T."/>
            <person name="Hattori M."/>
            <person name="Ohkuma M."/>
        </authorList>
    </citation>
    <scope>NUCLEOTIDE SEQUENCE [LARGE SCALE GENOMIC DNA]</scope>
    <source>
        <strain evidence="2">JCM 21531</strain>
    </source>
</reference>
<protein>
    <submittedName>
        <fullName evidence="2">Uncharacterized protein</fullName>
    </submittedName>
</protein>